<dbReference type="EMBL" id="CAJFDI010000002">
    <property type="protein sequence ID" value="CAD5213980.1"/>
    <property type="molecule type" value="Genomic_DNA"/>
</dbReference>
<proteinExistence type="predicted"/>
<sequence>MSNTTNITKLRVLYTGGLPAVNTKCIGYPVQNPKKTCMFPGLHTEIMKLFADRLGLTVEPLFIHSEQPFIGDVENDTVTGLLGYVHNDTVDTIALCVGQSDERRKYFDFTNAVYFSVGKAFLNVPENTWNKFFAFFQSYQYTSWIGIGVALLLQCILCIFVNRIEAQIQMRNTKKRFIEVVWQMLRLQLLQSETLQYSSMAGKFSVVVFSLVQCTVVMGVLSSYIYSNLVRPKPPLPFKTFSQFTAMMADRTLHLVELTKASIFYDTVMKSNASDFTRMRHAFSGNPLRLGTSIKHVLQLLDEPGAVLLRYEDEHLSFEAYKKCNIYMTDMLLPPAWGYFVFKKGFPFMDQINQLLERERYKIDKLWNKYLRIYRSQVGCIPSDVQVIGAKYPYIGTAITLFVVELIAIALFFGEVIIAQLKRRNRR</sequence>
<evidence type="ECO:0000313" key="2">
    <source>
        <dbReference type="EMBL" id="CAD5213980.1"/>
    </source>
</evidence>
<evidence type="ECO:0000313" key="3">
    <source>
        <dbReference type="Proteomes" id="UP000095284"/>
    </source>
</evidence>
<gene>
    <name evidence="2" type="ORF">BXYJ_LOCUS3301</name>
</gene>
<dbReference type="PANTHER" id="PTHR22714">
    <property type="entry name" value="PROTEIN CBG02446-RELATED"/>
    <property type="match status" value="1"/>
</dbReference>
<keyword evidence="1" id="KW-0472">Membrane</keyword>
<feature type="transmembrane region" description="Helical" evidence="1">
    <location>
        <begin position="141"/>
        <end position="161"/>
    </location>
</feature>
<keyword evidence="4" id="KW-1185">Reference proteome</keyword>
<reference evidence="2" key="2">
    <citation type="submission" date="2020-09" db="EMBL/GenBank/DDBJ databases">
        <authorList>
            <person name="Kikuchi T."/>
        </authorList>
    </citation>
    <scope>NUCLEOTIDE SEQUENCE</scope>
    <source>
        <strain evidence="2">Ka4C1</strain>
    </source>
</reference>
<dbReference type="WBParaSite" id="BXY_1078000.1">
    <property type="protein sequence ID" value="BXY_1078000.1"/>
    <property type="gene ID" value="BXY_1078000"/>
</dbReference>
<evidence type="ECO:0000313" key="5">
    <source>
        <dbReference type="WBParaSite" id="BXY_1078000.1"/>
    </source>
</evidence>
<protein>
    <submittedName>
        <fullName evidence="2">(pine wood nematode) hypothetical protein</fullName>
    </submittedName>
</protein>
<dbReference type="InterPro" id="IPR040128">
    <property type="entry name" value="T25E4.2-like"/>
</dbReference>
<dbReference type="Proteomes" id="UP000095284">
    <property type="component" value="Unplaced"/>
</dbReference>
<reference evidence="5" key="1">
    <citation type="submission" date="2016-11" db="UniProtKB">
        <authorList>
            <consortium name="WormBaseParasite"/>
        </authorList>
    </citation>
    <scope>IDENTIFICATION</scope>
</reference>
<dbReference type="eggNOG" id="KOG1052">
    <property type="taxonomic scope" value="Eukaryota"/>
</dbReference>
<organism evidence="3 5">
    <name type="scientific">Bursaphelenchus xylophilus</name>
    <name type="common">Pinewood nematode worm</name>
    <name type="synonym">Aphelenchoides xylophilus</name>
    <dbReference type="NCBI Taxonomy" id="6326"/>
    <lineage>
        <taxon>Eukaryota</taxon>
        <taxon>Metazoa</taxon>
        <taxon>Ecdysozoa</taxon>
        <taxon>Nematoda</taxon>
        <taxon>Chromadorea</taxon>
        <taxon>Rhabditida</taxon>
        <taxon>Tylenchina</taxon>
        <taxon>Tylenchomorpha</taxon>
        <taxon>Aphelenchoidea</taxon>
        <taxon>Aphelenchoididae</taxon>
        <taxon>Bursaphelenchus</taxon>
    </lineage>
</organism>
<keyword evidence="1" id="KW-0812">Transmembrane</keyword>
<dbReference type="Proteomes" id="UP000659654">
    <property type="component" value="Unassembled WGS sequence"/>
</dbReference>
<dbReference type="Proteomes" id="UP000582659">
    <property type="component" value="Unassembled WGS sequence"/>
</dbReference>
<dbReference type="EMBL" id="CAJFCV020000002">
    <property type="protein sequence ID" value="CAG9093829.1"/>
    <property type="molecule type" value="Genomic_DNA"/>
</dbReference>
<feature type="transmembrane region" description="Helical" evidence="1">
    <location>
        <begin position="204"/>
        <end position="226"/>
    </location>
</feature>
<accession>A0A1I7SCM8</accession>
<dbReference type="Gene3D" id="3.40.190.10">
    <property type="entry name" value="Periplasmic binding protein-like II"/>
    <property type="match status" value="1"/>
</dbReference>
<keyword evidence="1" id="KW-1133">Transmembrane helix</keyword>
<feature type="transmembrane region" description="Helical" evidence="1">
    <location>
        <begin position="392"/>
        <end position="418"/>
    </location>
</feature>
<name>A0A1I7SCM8_BURXY</name>
<evidence type="ECO:0000313" key="4">
    <source>
        <dbReference type="Proteomes" id="UP000659654"/>
    </source>
</evidence>
<evidence type="ECO:0000256" key="1">
    <source>
        <dbReference type="SAM" id="Phobius"/>
    </source>
</evidence>
<dbReference type="AlphaFoldDB" id="A0A1I7SCM8"/>
<dbReference type="OrthoDB" id="5815759at2759"/>
<dbReference type="SUPFAM" id="SSF53850">
    <property type="entry name" value="Periplasmic binding protein-like II"/>
    <property type="match status" value="1"/>
</dbReference>